<keyword evidence="5 7" id="KW-0472">Membrane</keyword>
<dbReference type="PANTHER" id="PTHR31566">
    <property type="entry name" value="CYTOCHROME C BIOGENESIS PROTEIN CCS1, CHLOROPLASTIC"/>
    <property type="match status" value="1"/>
</dbReference>
<keyword evidence="4 7" id="KW-1133">Transmembrane helix</keyword>
<evidence type="ECO:0000313" key="9">
    <source>
        <dbReference type="EMBL" id="GAA4392860.1"/>
    </source>
</evidence>
<dbReference type="Proteomes" id="UP001500642">
    <property type="component" value="Unassembled WGS sequence"/>
</dbReference>
<dbReference type="InterPro" id="IPR023494">
    <property type="entry name" value="Cyt_c_bgen_Ccs1/CcsB/ResB"/>
</dbReference>
<accession>A0ABP8JLT5</accession>
<keyword evidence="2 7" id="KW-0812">Transmembrane</keyword>
<evidence type="ECO:0000259" key="8">
    <source>
        <dbReference type="Pfam" id="PF05140"/>
    </source>
</evidence>
<dbReference type="PANTHER" id="PTHR31566:SF0">
    <property type="entry name" value="CYTOCHROME C BIOGENESIS PROTEIN CCS1, CHLOROPLASTIC"/>
    <property type="match status" value="1"/>
</dbReference>
<evidence type="ECO:0000313" key="10">
    <source>
        <dbReference type="Proteomes" id="UP001500642"/>
    </source>
</evidence>
<feature type="transmembrane region" description="Helical" evidence="7">
    <location>
        <begin position="469"/>
        <end position="486"/>
    </location>
</feature>
<sequence length="538" mass="59413">MKTFPDQDEGRKPAPSSKPARAAEPAPANIGFVGMVRWAWRQLTTMRAALILLLILALAAIPGSLLPQRIQDPIRVTTFIEENGAWGEFLDRLQLFDVYSSVWFSSVYILLMISLVGCVLPRTAQHWRAMRQAPPKAPRRLSRMPGYQTFERETDPEELLDRAEARLKKQGYRTIRAGDHVAAERGYLRETGNLVFHASLLALVVTMAIGSLFGYSGQRVLVEGDTFANSLVAYDSFEPGTYFDADRLDDFRIRLDSFESSFDDQAIGNQFGQPRTFEADITEFYEGQETRHRLEVNQPIRIGGTGIYLTGNGYAPVFTTRDAQGNVTFSGPVVFLPQPEASGYGSRGVLKVPDAQPDQLGFVGFLLPTAGLNDDGELISRFAELRNPYVVMSAYRGDLGLDTGVPQSVYDLDADNMTAIIDAAGNPITLELTPGETVQLPDGLGSVTLEGIDRFMAIDIRHDPTQGPMLVFSILLMVGLGLSLFVPRRRMWVRTTGGEVEVAALARGEDPRVEHAARDLAAELHDRARNPERPAKGH</sequence>
<evidence type="ECO:0000256" key="4">
    <source>
        <dbReference type="ARBA" id="ARBA00022989"/>
    </source>
</evidence>
<feature type="transmembrane region" description="Helical" evidence="7">
    <location>
        <begin position="48"/>
        <end position="66"/>
    </location>
</feature>
<protein>
    <submittedName>
        <fullName evidence="9">Cytochrome c biogenesis protein ResB</fullName>
    </submittedName>
</protein>
<evidence type="ECO:0000256" key="1">
    <source>
        <dbReference type="ARBA" id="ARBA00004141"/>
    </source>
</evidence>
<keyword evidence="3" id="KW-0201">Cytochrome c-type biogenesis</keyword>
<dbReference type="Pfam" id="PF05140">
    <property type="entry name" value="ResB"/>
    <property type="match status" value="1"/>
</dbReference>
<name>A0ABP8JLT5_9MICO</name>
<dbReference type="InterPro" id="IPR007816">
    <property type="entry name" value="ResB-like_domain"/>
</dbReference>
<keyword evidence="10" id="KW-1185">Reference proteome</keyword>
<comment type="caution">
    <text evidence="9">The sequence shown here is derived from an EMBL/GenBank/DDBJ whole genome shotgun (WGS) entry which is preliminary data.</text>
</comment>
<comment type="subcellular location">
    <subcellularLocation>
        <location evidence="1">Membrane</location>
        <topology evidence="1">Multi-pass membrane protein</topology>
    </subcellularLocation>
</comment>
<organism evidence="9 10">
    <name type="scientific">Brevibacterium pityocampae</name>
    <dbReference type="NCBI Taxonomy" id="506594"/>
    <lineage>
        <taxon>Bacteria</taxon>
        <taxon>Bacillati</taxon>
        <taxon>Actinomycetota</taxon>
        <taxon>Actinomycetes</taxon>
        <taxon>Micrococcales</taxon>
        <taxon>Brevibacteriaceae</taxon>
        <taxon>Brevibacterium</taxon>
    </lineage>
</organism>
<feature type="region of interest" description="Disordered" evidence="6">
    <location>
        <begin position="1"/>
        <end position="23"/>
    </location>
</feature>
<evidence type="ECO:0000256" key="3">
    <source>
        <dbReference type="ARBA" id="ARBA00022748"/>
    </source>
</evidence>
<proteinExistence type="predicted"/>
<dbReference type="EMBL" id="BAABGL010000016">
    <property type="protein sequence ID" value="GAA4392860.1"/>
    <property type="molecule type" value="Genomic_DNA"/>
</dbReference>
<evidence type="ECO:0000256" key="6">
    <source>
        <dbReference type="SAM" id="MobiDB-lite"/>
    </source>
</evidence>
<evidence type="ECO:0000256" key="2">
    <source>
        <dbReference type="ARBA" id="ARBA00022692"/>
    </source>
</evidence>
<reference evidence="10" key="1">
    <citation type="journal article" date="2019" name="Int. J. Syst. Evol. Microbiol.">
        <title>The Global Catalogue of Microorganisms (GCM) 10K type strain sequencing project: providing services to taxonomists for standard genome sequencing and annotation.</title>
        <authorList>
            <consortium name="The Broad Institute Genomics Platform"/>
            <consortium name="The Broad Institute Genome Sequencing Center for Infectious Disease"/>
            <person name="Wu L."/>
            <person name="Ma J."/>
        </authorList>
    </citation>
    <scope>NUCLEOTIDE SEQUENCE [LARGE SCALE GENOMIC DNA]</scope>
    <source>
        <strain evidence="10">JCM 17808</strain>
    </source>
</reference>
<feature type="transmembrane region" description="Helical" evidence="7">
    <location>
        <begin position="194"/>
        <end position="215"/>
    </location>
</feature>
<evidence type="ECO:0000256" key="7">
    <source>
        <dbReference type="SAM" id="Phobius"/>
    </source>
</evidence>
<feature type="transmembrane region" description="Helical" evidence="7">
    <location>
        <begin position="102"/>
        <end position="121"/>
    </location>
</feature>
<gene>
    <name evidence="9" type="ORF">GCM10023167_21390</name>
</gene>
<feature type="domain" description="ResB-like" evidence="8">
    <location>
        <begin position="46"/>
        <end position="514"/>
    </location>
</feature>
<evidence type="ECO:0000256" key="5">
    <source>
        <dbReference type="ARBA" id="ARBA00023136"/>
    </source>
</evidence>
<feature type="compositionally biased region" description="Low complexity" evidence="6">
    <location>
        <begin position="13"/>
        <end position="23"/>
    </location>
</feature>